<reference evidence="1 2" key="1">
    <citation type="submission" date="2016-04" db="EMBL/GenBank/DDBJ databases">
        <title>ATOL: Assembling a taxonomically balanced genome-scale reconstruction of the evolutionary history of the Enterobacteriaceae.</title>
        <authorList>
            <person name="Plunkett G.III."/>
            <person name="Neeno-Eckwall E.C."/>
            <person name="Glasner J.D."/>
            <person name="Perna N.T."/>
        </authorList>
    </citation>
    <scope>NUCLEOTIDE SEQUENCE [LARGE SCALE GENOMIC DNA]</scope>
    <source>
        <strain evidence="1 2">ATCC 51607</strain>
    </source>
</reference>
<organism evidence="1 2">
    <name type="scientific">Buttiauxella noackiae ATCC 51607</name>
    <dbReference type="NCBI Taxonomy" id="1354255"/>
    <lineage>
        <taxon>Bacteria</taxon>
        <taxon>Pseudomonadati</taxon>
        <taxon>Pseudomonadota</taxon>
        <taxon>Gammaproteobacteria</taxon>
        <taxon>Enterobacterales</taxon>
        <taxon>Enterobacteriaceae</taxon>
        <taxon>Buttiauxella</taxon>
    </lineage>
</organism>
<gene>
    <name evidence="1" type="ORF">M979_4407</name>
</gene>
<dbReference type="EMBL" id="LXEO01000072">
    <property type="protein sequence ID" value="OAT14637.1"/>
    <property type="molecule type" value="Genomic_DNA"/>
</dbReference>
<keyword evidence="2" id="KW-1185">Reference proteome</keyword>
<dbReference type="AlphaFoldDB" id="A0A1B7HGF4"/>
<protein>
    <submittedName>
        <fullName evidence="1">Uncharacterized protein</fullName>
    </submittedName>
</protein>
<dbReference type="PATRIC" id="fig|1354255.3.peg.4548"/>
<sequence length="51" mass="5472">MANPIDAGIQILLAGIELIHMMQEQEQFQPSTGVALSPAVGCLKNQAYDLC</sequence>
<name>A0A1B7HGF4_9ENTR</name>
<proteinExistence type="predicted"/>
<dbReference type="Proteomes" id="UP000078286">
    <property type="component" value="Unassembled WGS sequence"/>
</dbReference>
<evidence type="ECO:0000313" key="1">
    <source>
        <dbReference type="EMBL" id="OAT14637.1"/>
    </source>
</evidence>
<comment type="caution">
    <text evidence="1">The sequence shown here is derived from an EMBL/GenBank/DDBJ whole genome shotgun (WGS) entry which is preliminary data.</text>
</comment>
<evidence type="ECO:0000313" key="2">
    <source>
        <dbReference type="Proteomes" id="UP000078286"/>
    </source>
</evidence>
<accession>A0A1B7HGF4</accession>